<reference evidence="8" key="1">
    <citation type="submission" date="2014-07" db="EMBL/GenBank/DDBJ databases">
        <authorList>
            <person name="Martin A.A"/>
            <person name="De Silva N."/>
        </authorList>
    </citation>
    <scope>NUCLEOTIDE SEQUENCE</scope>
</reference>
<keyword evidence="2" id="KW-1015">Disulfide bond</keyword>
<protein>
    <submittedName>
        <fullName evidence="9">Sphingomyelin phosphodiesterase</fullName>
    </submittedName>
</protein>
<evidence type="ECO:0000256" key="3">
    <source>
        <dbReference type="ARBA" id="ARBA00023180"/>
    </source>
</evidence>
<proteinExistence type="predicted"/>
<comment type="catalytic activity">
    <reaction evidence="5">
        <text>a sphingomyelin + H2O = phosphocholine + an N-acylsphing-4-enine + H(+)</text>
        <dbReference type="Rhea" id="RHEA:19253"/>
        <dbReference type="ChEBI" id="CHEBI:15377"/>
        <dbReference type="ChEBI" id="CHEBI:15378"/>
        <dbReference type="ChEBI" id="CHEBI:17636"/>
        <dbReference type="ChEBI" id="CHEBI:52639"/>
        <dbReference type="ChEBI" id="CHEBI:295975"/>
        <dbReference type="EC" id="3.1.4.12"/>
    </reaction>
    <physiologicalReaction direction="left-to-right" evidence="5">
        <dbReference type="Rhea" id="RHEA:19254"/>
    </physiologicalReaction>
</comment>
<evidence type="ECO:0000256" key="1">
    <source>
        <dbReference type="ARBA" id="ARBA00022801"/>
    </source>
</evidence>
<dbReference type="Pfam" id="PF00149">
    <property type="entry name" value="Metallophos"/>
    <property type="match status" value="1"/>
</dbReference>
<feature type="signal peptide" evidence="6">
    <location>
        <begin position="1"/>
        <end position="18"/>
    </location>
</feature>
<keyword evidence="8" id="KW-1185">Reference proteome</keyword>
<organism evidence="8 9">
    <name type="scientific">Strongyloides venezuelensis</name>
    <name type="common">Threadworm</name>
    <dbReference type="NCBI Taxonomy" id="75913"/>
    <lineage>
        <taxon>Eukaryota</taxon>
        <taxon>Metazoa</taxon>
        <taxon>Ecdysozoa</taxon>
        <taxon>Nematoda</taxon>
        <taxon>Chromadorea</taxon>
        <taxon>Rhabditida</taxon>
        <taxon>Tylenchina</taxon>
        <taxon>Panagrolaimomorpha</taxon>
        <taxon>Strongyloidoidea</taxon>
        <taxon>Strongyloididae</taxon>
        <taxon>Strongyloides</taxon>
    </lineage>
</organism>
<keyword evidence="3" id="KW-0325">Glycoprotein</keyword>
<evidence type="ECO:0000256" key="2">
    <source>
        <dbReference type="ARBA" id="ARBA00023157"/>
    </source>
</evidence>
<dbReference type="InterPro" id="IPR004843">
    <property type="entry name" value="Calcineurin-like_PHP"/>
</dbReference>
<evidence type="ECO:0000313" key="8">
    <source>
        <dbReference type="Proteomes" id="UP000035680"/>
    </source>
</evidence>
<dbReference type="PANTHER" id="PTHR10340:SF31">
    <property type="entry name" value="SPHINGOMYELIN PHOSPHODIESTERASE ASM-3-RELATED"/>
    <property type="match status" value="1"/>
</dbReference>
<dbReference type="GO" id="GO:0046513">
    <property type="term" value="P:ceramide biosynthetic process"/>
    <property type="evidence" value="ECO:0007669"/>
    <property type="project" value="TreeGrafter"/>
</dbReference>
<dbReference type="SUPFAM" id="SSF56300">
    <property type="entry name" value="Metallo-dependent phosphatases"/>
    <property type="match status" value="1"/>
</dbReference>
<dbReference type="GO" id="GO:0005615">
    <property type="term" value="C:extracellular space"/>
    <property type="evidence" value="ECO:0007669"/>
    <property type="project" value="TreeGrafter"/>
</dbReference>
<keyword evidence="1" id="KW-0378">Hydrolase</keyword>
<keyword evidence="4" id="KW-0326">Glycosidase</keyword>
<dbReference type="STRING" id="75913.A0A0K0FK31"/>
<dbReference type="GO" id="GO:0016798">
    <property type="term" value="F:hydrolase activity, acting on glycosyl bonds"/>
    <property type="evidence" value="ECO:0007669"/>
    <property type="project" value="UniProtKB-KW"/>
</dbReference>
<dbReference type="SUPFAM" id="SSF47862">
    <property type="entry name" value="Saposin"/>
    <property type="match status" value="1"/>
</dbReference>
<name>A0A0K0FK31_STRVS</name>
<dbReference type="Proteomes" id="UP000035680">
    <property type="component" value="Unassembled WGS sequence"/>
</dbReference>
<dbReference type="InterPro" id="IPR029052">
    <property type="entry name" value="Metallo-depent_PP-like"/>
</dbReference>
<dbReference type="WBParaSite" id="SVE_0939400.1">
    <property type="protein sequence ID" value="SVE_0939400.1"/>
    <property type="gene ID" value="SVE_0939400"/>
</dbReference>
<evidence type="ECO:0000256" key="5">
    <source>
        <dbReference type="ARBA" id="ARBA00047268"/>
    </source>
</evidence>
<dbReference type="PANTHER" id="PTHR10340">
    <property type="entry name" value="SPHINGOMYELIN PHOSPHODIESTERASE"/>
    <property type="match status" value="1"/>
</dbReference>
<dbReference type="Gene3D" id="1.10.225.10">
    <property type="entry name" value="Saposin-like"/>
    <property type="match status" value="1"/>
</dbReference>
<dbReference type="PROSITE" id="PS50015">
    <property type="entry name" value="SAP_B"/>
    <property type="match status" value="1"/>
</dbReference>
<dbReference type="InterPro" id="IPR008139">
    <property type="entry name" value="SaposinB_dom"/>
</dbReference>
<feature type="domain" description="Saposin B-type" evidence="7">
    <location>
        <begin position="19"/>
        <end position="102"/>
    </location>
</feature>
<sequence length="287" mass="32252">MNLKIFAIFISIITAVRAESEACSACHTIVTLLHQVWGSSTVDDCLADALTFVCDKLKIEDNFVCKGIIGNFKDEFFYVAGKLIVNPDEMCSLLIKDCGTPILELGSNWTIPIHGNKPPFTVPNLPDPSKPKLKVLHISDIHIDSQYLPGSEAECSEPQCCRLPKNQEEIVLENVNVSAPKWGYIGHCDIPYATLENMLQHISKTHNDIDYIVVSGDLESHADWDYTKEGHAETIKNISNLFKTYFPNKNIFMAVGNHEGKLNIFQLIKQNRFLYKNILLDSISKII</sequence>
<dbReference type="GO" id="GO:0006685">
    <property type="term" value="P:sphingomyelin catabolic process"/>
    <property type="evidence" value="ECO:0007669"/>
    <property type="project" value="TreeGrafter"/>
</dbReference>
<dbReference type="GO" id="GO:0016020">
    <property type="term" value="C:membrane"/>
    <property type="evidence" value="ECO:0007669"/>
    <property type="project" value="GOC"/>
</dbReference>
<evidence type="ECO:0000313" key="9">
    <source>
        <dbReference type="WBParaSite" id="SVE_0939400.1"/>
    </source>
</evidence>
<dbReference type="SMART" id="SM00741">
    <property type="entry name" value="SapB"/>
    <property type="match status" value="1"/>
</dbReference>
<feature type="chain" id="PRO_5005330076" evidence="6">
    <location>
        <begin position="19"/>
        <end position="287"/>
    </location>
</feature>
<dbReference type="GO" id="GO:0005764">
    <property type="term" value="C:lysosome"/>
    <property type="evidence" value="ECO:0007669"/>
    <property type="project" value="TreeGrafter"/>
</dbReference>
<evidence type="ECO:0000256" key="4">
    <source>
        <dbReference type="ARBA" id="ARBA00023295"/>
    </source>
</evidence>
<evidence type="ECO:0000256" key="6">
    <source>
        <dbReference type="SAM" id="SignalP"/>
    </source>
</evidence>
<reference evidence="9" key="2">
    <citation type="submission" date="2015-08" db="UniProtKB">
        <authorList>
            <consortium name="WormBaseParasite"/>
        </authorList>
    </citation>
    <scope>IDENTIFICATION</scope>
</reference>
<dbReference type="InterPro" id="IPR011001">
    <property type="entry name" value="Saposin-like"/>
</dbReference>
<keyword evidence="6" id="KW-0732">Signal</keyword>
<dbReference type="AlphaFoldDB" id="A0A0K0FK31"/>
<evidence type="ECO:0000259" key="7">
    <source>
        <dbReference type="PROSITE" id="PS50015"/>
    </source>
</evidence>
<dbReference type="Gene3D" id="3.60.21.10">
    <property type="match status" value="1"/>
</dbReference>
<dbReference type="GO" id="GO:0061750">
    <property type="term" value="F:acid sphingomyelin phosphodiesterase activity"/>
    <property type="evidence" value="ECO:0007669"/>
    <property type="project" value="TreeGrafter"/>
</dbReference>
<accession>A0A0K0FK31</accession>